<accession>A0ABP8C1Y1</accession>
<organism evidence="1 2">
    <name type="scientific">Actinomadura meridiana</name>
    <dbReference type="NCBI Taxonomy" id="559626"/>
    <lineage>
        <taxon>Bacteria</taxon>
        <taxon>Bacillati</taxon>
        <taxon>Actinomycetota</taxon>
        <taxon>Actinomycetes</taxon>
        <taxon>Streptosporangiales</taxon>
        <taxon>Thermomonosporaceae</taxon>
        <taxon>Actinomadura</taxon>
    </lineage>
</organism>
<protein>
    <submittedName>
        <fullName evidence="1">Uncharacterized protein</fullName>
    </submittedName>
</protein>
<dbReference type="Proteomes" id="UP001501710">
    <property type="component" value="Unassembled WGS sequence"/>
</dbReference>
<proteinExistence type="predicted"/>
<gene>
    <name evidence="1" type="ORF">GCM10022254_31700</name>
</gene>
<dbReference type="RefSeq" id="WP_344896715.1">
    <property type="nucleotide sequence ID" value="NZ_BAABAS010000006.1"/>
</dbReference>
<name>A0ABP8C1Y1_9ACTN</name>
<evidence type="ECO:0000313" key="1">
    <source>
        <dbReference type="EMBL" id="GAA4232270.1"/>
    </source>
</evidence>
<sequence length="92" mass="10425">MPGDRTPADTAASDERIAVYRTDGDGEPEAYIAIWERESRDDAFAEMTAEPDGWWRVTSASVVRGMWVRPGTPEPWREIVHRLLGRPAREPT</sequence>
<keyword evidence="2" id="KW-1185">Reference proteome</keyword>
<evidence type="ECO:0000313" key="2">
    <source>
        <dbReference type="Proteomes" id="UP001501710"/>
    </source>
</evidence>
<dbReference type="EMBL" id="BAABAS010000006">
    <property type="protein sequence ID" value="GAA4232270.1"/>
    <property type="molecule type" value="Genomic_DNA"/>
</dbReference>
<reference evidence="2" key="1">
    <citation type="journal article" date="2019" name="Int. J. Syst. Evol. Microbiol.">
        <title>The Global Catalogue of Microorganisms (GCM) 10K type strain sequencing project: providing services to taxonomists for standard genome sequencing and annotation.</title>
        <authorList>
            <consortium name="The Broad Institute Genomics Platform"/>
            <consortium name="The Broad Institute Genome Sequencing Center for Infectious Disease"/>
            <person name="Wu L."/>
            <person name="Ma J."/>
        </authorList>
    </citation>
    <scope>NUCLEOTIDE SEQUENCE [LARGE SCALE GENOMIC DNA]</scope>
    <source>
        <strain evidence="2">JCM 17440</strain>
    </source>
</reference>
<comment type="caution">
    <text evidence="1">The sequence shown here is derived from an EMBL/GenBank/DDBJ whole genome shotgun (WGS) entry which is preliminary data.</text>
</comment>